<reference evidence="4" key="1">
    <citation type="submission" date="2010-03" db="EMBL/GenBank/DDBJ databases">
        <title>The genome sequence of Ruminococcus sp. 18P13.</title>
        <authorList>
            <consortium name="metaHIT consortium -- http://www.metahit.eu/"/>
            <person name="Pajon A."/>
            <person name="Turner K."/>
            <person name="Parkhill J."/>
            <person name="Bernalier A."/>
        </authorList>
    </citation>
    <scope>NUCLEOTIDE SEQUENCE [LARGE SCALE GENOMIC DNA]</scope>
    <source>
        <strain evidence="4">Type strain: 18P13</strain>
    </source>
</reference>
<reference evidence="4" key="2">
    <citation type="submission" date="2010-03" db="EMBL/GenBank/DDBJ databases">
        <authorList>
            <person name="Pajon A."/>
        </authorList>
    </citation>
    <scope>NUCLEOTIDE SEQUENCE</scope>
    <source>
        <strain evidence="4">Type strain: 18P13</strain>
    </source>
</reference>
<proteinExistence type="inferred from homology"/>
<feature type="domain" description="Bacterial sugar transferase" evidence="3">
    <location>
        <begin position="36"/>
        <end position="226"/>
    </location>
</feature>
<dbReference type="Pfam" id="PF02397">
    <property type="entry name" value="Bac_transf"/>
    <property type="match status" value="1"/>
</dbReference>
<dbReference type="HOGENOM" id="CLU_024920_1_2_9"/>
<gene>
    <name evidence="4" type="ordered locus">RUM_09490</name>
</gene>
<accession>D4LBX5</accession>
<dbReference type="AlphaFoldDB" id="D4LBX5"/>
<dbReference type="KEGG" id="rch:RUM_09490"/>
<keyword evidence="2" id="KW-0472">Membrane</keyword>
<comment type="similarity">
    <text evidence="1">Belongs to the bacterial sugar transferase family.</text>
</comment>
<dbReference type="PANTHER" id="PTHR30576:SF0">
    <property type="entry name" value="UNDECAPRENYL-PHOSPHATE N-ACETYLGALACTOSAMINYL 1-PHOSPHATE TRANSFERASE-RELATED"/>
    <property type="match status" value="1"/>
</dbReference>
<keyword evidence="4" id="KW-0808">Transferase</keyword>
<protein>
    <submittedName>
        <fullName evidence="4">Sugar transferases involved in lipopolysaccharide synthesis</fullName>
    </submittedName>
</protein>
<dbReference type="PATRIC" id="fig|213810.4.peg.853"/>
<evidence type="ECO:0000256" key="2">
    <source>
        <dbReference type="SAM" id="Phobius"/>
    </source>
</evidence>
<sequence length="247" mass="28753">MMLLKKWEQLPPEMQTDEVRKYYDILKKKQVSLFFKRMFDIVVSSLLLIILSPVFLVLAIAIKIDSKGPVFYRQERVTQYGKHFRIHKFRTMVQNADKGSQVTVSNDPRITRVGKVIRNCRLDEIAQLIDVMQGTVTLVGVRPESTKYVAEYTPEMMATLLLPAGVTSLASILYKDEAKLLDAAEDTDKVYIERILPAKMYYNLKSIEHFSFWGDVRIMFMTLFAVCGKDYKGDYIEMQKEYETMER</sequence>
<dbReference type="InterPro" id="IPR003362">
    <property type="entry name" value="Bact_transf"/>
</dbReference>
<name>D4LBX5_RUMC1</name>
<keyword evidence="2" id="KW-0812">Transmembrane</keyword>
<dbReference type="GeneID" id="83155709"/>
<dbReference type="RefSeq" id="WP_015558027.1">
    <property type="nucleotide sequence ID" value="NC_021039.1"/>
</dbReference>
<evidence type="ECO:0000259" key="3">
    <source>
        <dbReference type="Pfam" id="PF02397"/>
    </source>
</evidence>
<dbReference type="EMBL" id="FP929052">
    <property type="protein sequence ID" value="CBL17120.1"/>
    <property type="molecule type" value="Genomic_DNA"/>
</dbReference>
<evidence type="ECO:0000256" key="1">
    <source>
        <dbReference type="ARBA" id="ARBA00006464"/>
    </source>
</evidence>
<evidence type="ECO:0000313" key="4">
    <source>
        <dbReference type="EMBL" id="CBL17120.1"/>
    </source>
</evidence>
<keyword evidence="2" id="KW-1133">Transmembrane helix</keyword>
<dbReference type="STRING" id="213810.RUM_09490"/>
<dbReference type="Proteomes" id="UP000007054">
    <property type="component" value="Chromosome"/>
</dbReference>
<evidence type="ECO:0000313" key="5">
    <source>
        <dbReference type="Proteomes" id="UP000007054"/>
    </source>
</evidence>
<dbReference type="BioCyc" id="RCHA213810:RUM_RS04555-MONOMER"/>
<dbReference type="GO" id="GO:0016780">
    <property type="term" value="F:phosphotransferase activity, for other substituted phosphate groups"/>
    <property type="evidence" value="ECO:0007669"/>
    <property type="project" value="TreeGrafter"/>
</dbReference>
<organism evidence="4 5">
    <name type="scientific">Ruminococcus champanellensis (strain DSM 18848 / JCM 17042 / KCTC 15320 / 18P13)</name>
    <dbReference type="NCBI Taxonomy" id="213810"/>
    <lineage>
        <taxon>Bacteria</taxon>
        <taxon>Bacillati</taxon>
        <taxon>Bacillota</taxon>
        <taxon>Clostridia</taxon>
        <taxon>Eubacteriales</taxon>
        <taxon>Oscillospiraceae</taxon>
        <taxon>Ruminococcus</taxon>
    </lineage>
</organism>
<feature type="transmembrane region" description="Helical" evidence="2">
    <location>
        <begin position="38"/>
        <end position="62"/>
    </location>
</feature>
<keyword evidence="5" id="KW-1185">Reference proteome</keyword>
<dbReference type="PANTHER" id="PTHR30576">
    <property type="entry name" value="COLANIC BIOSYNTHESIS UDP-GLUCOSE LIPID CARRIER TRANSFERASE"/>
    <property type="match status" value="1"/>
</dbReference>